<comment type="similarity">
    <text evidence="1">Belongs to the outer membrane factor (OMF) (TC 1.B.17) family.</text>
</comment>
<reference evidence="2 3" key="1">
    <citation type="journal article" date="2016" name="Environ. Microbiol.">
        <title>New Methyloceanibacter diversity from North Sea sediments includes methanotroph containing solely the soluble methane monooxygenase.</title>
        <authorList>
            <person name="Vekeman B."/>
            <person name="Kerckhof F.M."/>
            <person name="Cremers G."/>
            <person name="de Vos P."/>
            <person name="Vandamme P."/>
            <person name="Boon N."/>
            <person name="Op den Camp H.J."/>
            <person name="Heylen K."/>
        </authorList>
    </citation>
    <scope>NUCLEOTIDE SEQUENCE [LARGE SCALE GENOMIC DNA]</scope>
    <source>
        <strain evidence="2 3">R-67177</strain>
    </source>
</reference>
<dbReference type="OrthoDB" id="9791261at2"/>
<organism evidence="2 3">
    <name type="scientific">Methyloceanibacter marginalis</name>
    <dbReference type="NCBI Taxonomy" id="1774971"/>
    <lineage>
        <taxon>Bacteria</taxon>
        <taxon>Pseudomonadati</taxon>
        <taxon>Pseudomonadota</taxon>
        <taxon>Alphaproteobacteria</taxon>
        <taxon>Hyphomicrobiales</taxon>
        <taxon>Hyphomicrobiaceae</taxon>
        <taxon>Methyloceanibacter</taxon>
    </lineage>
</organism>
<dbReference type="Gene3D" id="1.20.1600.10">
    <property type="entry name" value="Outer membrane efflux proteins (OEP)"/>
    <property type="match status" value="1"/>
</dbReference>
<dbReference type="PROSITE" id="PS51257">
    <property type="entry name" value="PROKAR_LIPOPROTEIN"/>
    <property type="match status" value="1"/>
</dbReference>
<gene>
    <name evidence="2" type="ORF">AUC71_01625</name>
</gene>
<evidence type="ECO:0008006" key="4">
    <source>
        <dbReference type="Google" id="ProtNLM"/>
    </source>
</evidence>
<sequence length="458" mass="49717">MAATIIRRHIIVILMLSLTACYRQSATYLEGSPSALVVDDDLSAAEAQIVASPGATDAIGYTGAQVYSVSPSYEGALTLREAVRRTLRFNPALEAAAIEVDAKRAESVQAGLRPNPVIEGDVQNVGQNVQEATLELSQVILLGGKRLKRIRAAELDVGVAGWDYEAVRLRVAINTAEAFVDVLASESRIKILGELLGVAKQLKNAVSERVDAGTISVIELKRTDIEVIRAQALLDQERAHLAILKRRLANNWGARSADFGYVQGDLATTNHLPSPSQLSVFLSSNPDVARWTTEMMRREAVLNLAKANRVPDLTVGAGARNLRDGNETGAVVGLSVPLPLFDRNQGNIAAAQTRLFKARRESMAARIDVNSQLLEAYGDLVVASEQLKALEKQILPTAREVYADIEQGYLGGKFNLLSVLDAQQTLFSTRLEIVNARAEFHKAKVKIEALIGRGLYDF</sequence>
<dbReference type="RefSeq" id="WP_069624252.1">
    <property type="nucleotide sequence ID" value="NZ_LPWD01000279.1"/>
</dbReference>
<comment type="caution">
    <text evidence="2">The sequence shown here is derived from an EMBL/GenBank/DDBJ whole genome shotgun (WGS) entry which is preliminary data.</text>
</comment>
<protein>
    <recommendedName>
        <fullName evidence="4">Transporter</fullName>
    </recommendedName>
</protein>
<dbReference type="InterPro" id="IPR003423">
    <property type="entry name" value="OMP_efflux"/>
</dbReference>
<name>A0A1E3W9Q9_9HYPH</name>
<evidence type="ECO:0000313" key="2">
    <source>
        <dbReference type="EMBL" id="ODS02554.1"/>
    </source>
</evidence>
<dbReference type="PANTHER" id="PTHR30203:SF24">
    <property type="entry name" value="BLR4935 PROTEIN"/>
    <property type="match status" value="1"/>
</dbReference>
<dbReference type="Pfam" id="PF02321">
    <property type="entry name" value="OEP"/>
    <property type="match status" value="2"/>
</dbReference>
<evidence type="ECO:0000313" key="3">
    <source>
        <dbReference type="Proteomes" id="UP000095042"/>
    </source>
</evidence>
<proteinExistence type="inferred from homology"/>
<keyword evidence="3" id="KW-1185">Reference proteome</keyword>
<dbReference type="AlphaFoldDB" id="A0A1E3W9Q9"/>
<dbReference type="EMBL" id="LPWD01000279">
    <property type="protein sequence ID" value="ODS02554.1"/>
    <property type="molecule type" value="Genomic_DNA"/>
</dbReference>
<accession>A0A1E3W9Q9</accession>
<dbReference type="PANTHER" id="PTHR30203">
    <property type="entry name" value="OUTER MEMBRANE CATION EFFLUX PROTEIN"/>
    <property type="match status" value="1"/>
</dbReference>
<dbReference type="SUPFAM" id="SSF56954">
    <property type="entry name" value="Outer membrane efflux proteins (OEP)"/>
    <property type="match status" value="1"/>
</dbReference>
<evidence type="ECO:0000256" key="1">
    <source>
        <dbReference type="ARBA" id="ARBA00007613"/>
    </source>
</evidence>
<dbReference type="InterPro" id="IPR010131">
    <property type="entry name" value="MdtP/NodT-like"/>
</dbReference>
<dbReference type="GO" id="GO:0015562">
    <property type="term" value="F:efflux transmembrane transporter activity"/>
    <property type="evidence" value="ECO:0007669"/>
    <property type="project" value="InterPro"/>
</dbReference>
<dbReference type="Proteomes" id="UP000095042">
    <property type="component" value="Unassembled WGS sequence"/>
</dbReference>